<dbReference type="AlphaFoldDB" id="A0AAN9TAU2"/>
<dbReference type="PANTHER" id="PTHR22115">
    <property type="entry name" value="C3ORF6 PROTEIN-RELATED"/>
    <property type="match status" value="1"/>
</dbReference>
<evidence type="ECO:0000313" key="4">
    <source>
        <dbReference type="EMBL" id="KAK7579619.1"/>
    </source>
</evidence>
<keyword evidence="5" id="KW-1185">Reference proteome</keyword>
<evidence type="ECO:0000256" key="2">
    <source>
        <dbReference type="SAM" id="MobiDB-lite"/>
    </source>
</evidence>
<dbReference type="Proteomes" id="UP001367676">
    <property type="component" value="Unassembled WGS sequence"/>
</dbReference>
<evidence type="ECO:0000259" key="3">
    <source>
        <dbReference type="Pfam" id="PF15295"/>
    </source>
</evidence>
<feature type="domain" description="Coiled-coil" evidence="3">
    <location>
        <begin position="94"/>
        <end position="201"/>
    </location>
</feature>
<dbReference type="EMBL" id="JBBCAQ010000034">
    <property type="protein sequence ID" value="KAK7579619.1"/>
    <property type="molecule type" value="Genomic_DNA"/>
</dbReference>
<evidence type="ECO:0000256" key="1">
    <source>
        <dbReference type="ARBA" id="ARBA00023054"/>
    </source>
</evidence>
<evidence type="ECO:0000313" key="5">
    <source>
        <dbReference type="Proteomes" id="UP001367676"/>
    </source>
</evidence>
<gene>
    <name evidence="4" type="ORF">V9T40_000248</name>
</gene>
<feature type="compositionally biased region" description="Low complexity" evidence="2">
    <location>
        <begin position="396"/>
        <end position="416"/>
    </location>
</feature>
<dbReference type="InterPro" id="IPR029311">
    <property type="entry name" value="CCDC50_N"/>
</dbReference>
<sequence length="527" mass="59781">MAATCKVAPHDACAAAACYIGSDRSGSPVHHSSCVWRHFGDFFRISSKNFCLTKSKNLASAQRFKQFLTKAEYFTSADCWVMQGACMRFGPPPQRLCREWVVHEDEALAYQLQKQEVESHYIHNKQRNALVREDFPKAKEEQEKEIVEAAEKYRQMVWQQEKMDSTYARRIAEKLEREEFERRQQAEIMDEEMAKKIQAYEIIRNANSENNDSRIPSNQISTVLPDVNKVGLPIVEKVRTFHPVVKHHASVAVTHNLRNLRLSDDNGNYAGEIEKSHLESCSALYSNSACSNRTPTPATLLPEDLNDILTDVDLQEEANRRLLEEKDAELARMLQKQEEEILHEEVDRDRLIAIEAQDKELAKLLYEKEKAKLKRAKERARQKALLKKQQIHNAENSALTAEESTSSEVTAASSGTIYSSNSDQRPNENDLHLISEIGEDSANGNDSRGTSTISRGRTSAPLMNVAMHIDPTYFSQTQSSSMPNSLIFQDGDGAAPPYMPIQGQRRYLTNAEKKTKKSKSKDGCKQQ</sequence>
<proteinExistence type="predicted"/>
<dbReference type="InterPro" id="IPR039303">
    <property type="entry name" value="CCDC50"/>
</dbReference>
<feature type="compositionally biased region" description="Polar residues" evidence="2">
    <location>
        <begin position="442"/>
        <end position="457"/>
    </location>
</feature>
<keyword evidence="1" id="KW-0175">Coiled coil</keyword>
<accession>A0AAN9TAU2</accession>
<dbReference type="Pfam" id="PF15295">
    <property type="entry name" value="CCDC50_N"/>
    <property type="match status" value="1"/>
</dbReference>
<dbReference type="PANTHER" id="PTHR22115:SF4">
    <property type="entry name" value="COILED-COIL DOMAIN-CONTAINING PROTEIN"/>
    <property type="match status" value="1"/>
</dbReference>
<protein>
    <recommendedName>
        <fullName evidence="3">Coiled-coil domain-containing protein</fullName>
    </recommendedName>
</protein>
<organism evidence="4 5">
    <name type="scientific">Parthenolecanium corni</name>
    <dbReference type="NCBI Taxonomy" id="536013"/>
    <lineage>
        <taxon>Eukaryota</taxon>
        <taxon>Metazoa</taxon>
        <taxon>Ecdysozoa</taxon>
        <taxon>Arthropoda</taxon>
        <taxon>Hexapoda</taxon>
        <taxon>Insecta</taxon>
        <taxon>Pterygota</taxon>
        <taxon>Neoptera</taxon>
        <taxon>Paraneoptera</taxon>
        <taxon>Hemiptera</taxon>
        <taxon>Sternorrhyncha</taxon>
        <taxon>Coccoidea</taxon>
        <taxon>Coccidae</taxon>
        <taxon>Parthenolecanium</taxon>
    </lineage>
</organism>
<name>A0AAN9TAU2_9HEMI</name>
<feature type="region of interest" description="Disordered" evidence="2">
    <location>
        <begin position="396"/>
        <end position="459"/>
    </location>
</feature>
<reference evidence="4 5" key="1">
    <citation type="submission" date="2024-03" db="EMBL/GenBank/DDBJ databases">
        <title>Adaptation during the transition from Ophiocordyceps entomopathogen to insect associate is accompanied by gene loss and intensified selection.</title>
        <authorList>
            <person name="Ward C.M."/>
            <person name="Onetto C.A."/>
            <person name="Borneman A.R."/>
        </authorList>
    </citation>
    <scope>NUCLEOTIDE SEQUENCE [LARGE SCALE GENOMIC DNA]</scope>
    <source>
        <strain evidence="4">AWRI1</strain>
        <tissue evidence="4">Single Adult Female</tissue>
    </source>
</reference>
<comment type="caution">
    <text evidence="4">The sequence shown here is derived from an EMBL/GenBank/DDBJ whole genome shotgun (WGS) entry which is preliminary data.</text>
</comment>
<feature type="region of interest" description="Disordered" evidence="2">
    <location>
        <begin position="488"/>
        <end position="527"/>
    </location>
</feature>